<evidence type="ECO:0000313" key="2">
    <source>
        <dbReference type="Proteomes" id="UP000515153"/>
    </source>
</evidence>
<organism evidence="2 3">
    <name type="scientific">Pyricularia grisea</name>
    <name type="common">Crabgrass-specific blast fungus</name>
    <name type="synonym">Magnaporthe grisea</name>
    <dbReference type="NCBI Taxonomy" id="148305"/>
    <lineage>
        <taxon>Eukaryota</taxon>
        <taxon>Fungi</taxon>
        <taxon>Dikarya</taxon>
        <taxon>Ascomycota</taxon>
        <taxon>Pezizomycotina</taxon>
        <taxon>Sordariomycetes</taxon>
        <taxon>Sordariomycetidae</taxon>
        <taxon>Magnaporthales</taxon>
        <taxon>Pyriculariaceae</taxon>
        <taxon>Pyricularia</taxon>
    </lineage>
</organism>
<dbReference type="KEGG" id="pgri:PgNI_10510"/>
<dbReference type="AlphaFoldDB" id="A0A6P8AX84"/>
<reference evidence="3" key="2">
    <citation type="submission" date="2019-10" db="EMBL/GenBank/DDBJ databases">
        <authorList>
            <consortium name="NCBI Genome Project"/>
        </authorList>
    </citation>
    <scope>NUCLEOTIDE SEQUENCE</scope>
    <source>
        <strain evidence="3">NI907</strain>
    </source>
</reference>
<proteinExistence type="predicted"/>
<reference evidence="2 3" key="1">
    <citation type="journal article" date="2019" name="Mol. Biol. Evol.">
        <title>Blast fungal genomes show frequent chromosomal changes, gene gains and losses, and effector gene turnover.</title>
        <authorList>
            <person name="Gomez Luciano L.B."/>
            <person name="Jason Tsai I."/>
            <person name="Chuma I."/>
            <person name="Tosa Y."/>
            <person name="Chen Y.H."/>
            <person name="Li J.Y."/>
            <person name="Li M.Y."/>
            <person name="Jade Lu M.Y."/>
            <person name="Nakayashiki H."/>
            <person name="Li W.H."/>
        </authorList>
    </citation>
    <scope>NUCLEOTIDE SEQUENCE [LARGE SCALE GENOMIC DNA]</scope>
    <source>
        <strain evidence="2 3">NI907</strain>
    </source>
</reference>
<gene>
    <name evidence="3" type="ORF">PgNI_10510</name>
</gene>
<dbReference type="GeneID" id="41965389"/>
<accession>A0A6P8AX84</accession>
<protein>
    <submittedName>
        <fullName evidence="3">Uncharacterized protein</fullName>
    </submittedName>
</protein>
<name>A0A6P8AX84_PYRGI</name>
<evidence type="ECO:0000256" key="1">
    <source>
        <dbReference type="SAM" id="MobiDB-lite"/>
    </source>
</evidence>
<reference evidence="3" key="3">
    <citation type="submission" date="2025-08" db="UniProtKB">
        <authorList>
            <consortium name="RefSeq"/>
        </authorList>
    </citation>
    <scope>IDENTIFICATION</scope>
    <source>
        <strain evidence="3">NI907</strain>
    </source>
</reference>
<keyword evidence="2" id="KW-1185">Reference proteome</keyword>
<evidence type="ECO:0000313" key="3">
    <source>
        <dbReference type="RefSeq" id="XP_030979528.1"/>
    </source>
</evidence>
<sequence>MEAVGQSVESGVDETGGAGYIGRATDVSNPGPSSYLGKEIEIRFTVPRVAVPLQCQDKPKADQHKASGA</sequence>
<dbReference type="RefSeq" id="XP_030979528.1">
    <property type="nucleotide sequence ID" value="XM_031130481.1"/>
</dbReference>
<feature type="region of interest" description="Disordered" evidence="1">
    <location>
        <begin position="1"/>
        <end position="32"/>
    </location>
</feature>
<dbReference type="Proteomes" id="UP000515153">
    <property type="component" value="Chromosome VII"/>
</dbReference>